<proteinExistence type="predicted"/>
<evidence type="ECO:0000313" key="2">
    <source>
        <dbReference type="Proteomes" id="UP001143856"/>
    </source>
</evidence>
<protein>
    <submittedName>
        <fullName evidence="1">Uncharacterized protein</fullName>
    </submittedName>
</protein>
<reference evidence="1" key="1">
    <citation type="submission" date="2022-10" db="EMBL/GenBank/DDBJ databases">
        <title>Genome Sequence of Xylaria curta.</title>
        <authorList>
            <person name="Buettner E."/>
        </authorList>
    </citation>
    <scope>NUCLEOTIDE SEQUENCE</scope>
    <source>
        <strain evidence="1">Babe10</strain>
    </source>
</reference>
<name>A0ACC1PSG0_9PEZI</name>
<dbReference type="Proteomes" id="UP001143856">
    <property type="component" value="Unassembled WGS sequence"/>
</dbReference>
<organism evidence="1 2">
    <name type="scientific">Xylaria curta</name>
    <dbReference type="NCBI Taxonomy" id="42375"/>
    <lineage>
        <taxon>Eukaryota</taxon>
        <taxon>Fungi</taxon>
        <taxon>Dikarya</taxon>
        <taxon>Ascomycota</taxon>
        <taxon>Pezizomycotina</taxon>
        <taxon>Sordariomycetes</taxon>
        <taxon>Xylariomycetidae</taxon>
        <taxon>Xylariales</taxon>
        <taxon>Xylariaceae</taxon>
        <taxon>Xylaria</taxon>
    </lineage>
</organism>
<evidence type="ECO:0000313" key="1">
    <source>
        <dbReference type="EMBL" id="KAJ2999062.1"/>
    </source>
</evidence>
<keyword evidence="2" id="KW-1185">Reference proteome</keyword>
<accession>A0ACC1PSG0</accession>
<dbReference type="EMBL" id="JAPDGR010000008">
    <property type="protein sequence ID" value="KAJ2999062.1"/>
    <property type="molecule type" value="Genomic_DNA"/>
</dbReference>
<sequence length="318" mass="35958">MAAYFDLEIWQFDVVKAFLNASRAKEQPITVTLPEGFAESGKVALLEQALYGLKDSLLLWYQEFTKTLNLNGMEASPEELCLFYTADRKVFLVVYVDDFKVAYRAEDKEKAQNIINRIGGSLEAAQASMADVLTQNGNSQHTEDNDVTMTGTNGSEKKDVKLEDLFADGDSDEEFPSSRPNGVKPSSPPVAPSSPLENGNGISSSDPELLRMFYQRLFPFRYLFQWLNHSQKPTNDFAHREFALTIHNATGNEIYLRYQSYPTADTIRKDIISKLPSRFEIGPVYTTNPTRPQVITFPEQLQAPREGAMLRYRLDGLR</sequence>
<gene>
    <name evidence="1" type="ORF">NUW58_g124</name>
</gene>
<comment type="caution">
    <text evidence="1">The sequence shown here is derived from an EMBL/GenBank/DDBJ whole genome shotgun (WGS) entry which is preliminary data.</text>
</comment>